<sequence length="624" mass="72921">MATIKAEEAVWHSGNLVKREQRTTLVSTEYGEISAVRVSDNVNGSSYLLHFFTLEPNSLFLPVVLHADMVFYVHTGSGKLSWTDEDDLKSTELLRGDVYALQQGSVFFIQSNLETTGTERQKLRIYAIFANSKYGLEGPTTGPYSSIREMVLGFDRKVLQAAFKVSEEVIDELLGGTRPPAIIHAVQETKRKAWEMETQFVRNLLGSRSYDIFELNKKKKRTGAKSYNLFKEDKDFENCNGWSTTVTRKKLSALKGTNFGVFMVNLTIGSMMGPHWNPRATEIAVVLQGCGMVRTVCSSISNETTCKNTRFEAEEGDVFLVPRFHPMAQMAFNNETFVFMGFSTSMKKNHPQFLAGQASVLRTLDKDVLAMSFNAKNTTLDELLASQHDSVMLGCTSCAEEELRIMEEEIKRKREEEKQREEEEARQREEERRREEEEARKRAEEEARREEEEARKREEEEARREEEEKGRREEEEERRRQEEEERRREEEEAARREEEERRRHEEEASQREEEEARRREEEAAGREEEEEERQRELEKAAWQHKEEEARHREQEQEEEATQRREEEQAAEEERRLEEEARREEEAARQQEGERQRRQQEEEEGGGDKEAEGEGRLLVSKRLAL</sequence>
<dbReference type="CDD" id="cd02245">
    <property type="entry name" value="cupin_7S_vicilin-like_C"/>
    <property type="match status" value="1"/>
</dbReference>
<feature type="domain" description="Cupin type-1" evidence="2">
    <location>
        <begin position="14"/>
        <end position="171"/>
    </location>
</feature>
<feature type="compositionally biased region" description="Basic and acidic residues" evidence="1">
    <location>
        <begin position="412"/>
        <end position="614"/>
    </location>
</feature>
<dbReference type="EMBL" id="NKXS01006201">
    <property type="protein sequence ID" value="PIN01855.1"/>
    <property type="molecule type" value="Genomic_DNA"/>
</dbReference>
<dbReference type="Pfam" id="PF00190">
    <property type="entry name" value="Cupin_1"/>
    <property type="match status" value="2"/>
</dbReference>
<dbReference type="SUPFAM" id="SSF51182">
    <property type="entry name" value="RmlC-like cupins"/>
    <property type="match status" value="1"/>
</dbReference>
<dbReference type="Gene3D" id="2.60.120.10">
    <property type="entry name" value="Jelly Rolls"/>
    <property type="match status" value="2"/>
</dbReference>
<comment type="caution">
    <text evidence="3">The sequence shown here is derived from an EMBL/GenBank/DDBJ whole genome shotgun (WGS) entry which is preliminary data.</text>
</comment>
<dbReference type="AlphaFoldDB" id="A0A2G9G9H9"/>
<gene>
    <name evidence="3" type="ORF">CDL12_25636</name>
</gene>
<keyword evidence="4" id="KW-1185">Reference proteome</keyword>
<organism evidence="3 4">
    <name type="scientific">Handroanthus impetiginosus</name>
    <dbReference type="NCBI Taxonomy" id="429701"/>
    <lineage>
        <taxon>Eukaryota</taxon>
        <taxon>Viridiplantae</taxon>
        <taxon>Streptophyta</taxon>
        <taxon>Embryophyta</taxon>
        <taxon>Tracheophyta</taxon>
        <taxon>Spermatophyta</taxon>
        <taxon>Magnoliopsida</taxon>
        <taxon>eudicotyledons</taxon>
        <taxon>Gunneridae</taxon>
        <taxon>Pentapetalae</taxon>
        <taxon>asterids</taxon>
        <taxon>lamiids</taxon>
        <taxon>Lamiales</taxon>
        <taxon>Bignoniaceae</taxon>
        <taxon>Crescentiina</taxon>
        <taxon>Tabebuia alliance</taxon>
        <taxon>Handroanthus</taxon>
    </lineage>
</organism>
<dbReference type="Proteomes" id="UP000231279">
    <property type="component" value="Unassembled WGS sequence"/>
</dbReference>
<dbReference type="InterPro" id="IPR011051">
    <property type="entry name" value="RmlC_Cupin_sf"/>
</dbReference>
<dbReference type="STRING" id="429701.A0A2G9G9H9"/>
<dbReference type="PANTHER" id="PTHR31189">
    <property type="entry name" value="OS03G0336100 PROTEIN-RELATED"/>
    <property type="match status" value="1"/>
</dbReference>
<evidence type="ECO:0000259" key="2">
    <source>
        <dbReference type="SMART" id="SM00835"/>
    </source>
</evidence>
<evidence type="ECO:0000313" key="3">
    <source>
        <dbReference type="EMBL" id="PIN01855.1"/>
    </source>
</evidence>
<dbReference type="InterPro" id="IPR006045">
    <property type="entry name" value="Cupin_1"/>
</dbReference>
<feature type="domain" description="Cupin type-1" evidence="2">
    <location>
        <begin position="227"/>
        <end position="381"/>
    </location>
</feature>
<dbReference type="CDD" id="cd02244">
    <property type="entry name" value="cupin_7S_vicilin-like_N"/>
    <property type="match status" value="1"/>
</dbReference>
<name>A0A2G9G9H9_9LAMI</name>
<dbReference type="OrthoDB" id="1932894at2759"/>
<dbReference type="InterPro" id="IPR014710">
    <property type="entry name" value="RmlC-like_jellyroll"/>
</dbReference>
<dbReference type="PANTHER" id="PTHR31189:SF7">
    <property type="entry name" value="OS03G0197300 PROTEIN"/>
    <property type="match status" value="1"/>
</dbReference>
<protein>
    <submittedName>
        <fullName evidence="3">Nucleic acid binding protein</fullName>
    </submittedName>
</protein>
<evidence type="ECO:0000313" key="4">
    <source>
        <dbReference type="Proteomes" id="UP000231279"/>
    </source>
</evidence>
<evidence type="ECO:0000256" key="1">
    <source>
        <dbReference type="SAM" id="MobiDB-lite"/>
    </source>
</evidence>
<accession>A0A2G9G9H9</accession>
<dbReference type="SMART" id="SM00835">
    <property type="entry name" value="Cupin_1"/>
    <property type="match status" value="2"/>
</dbReference>
<reference evidence="4" key="1">
    <citation type="journal article" date="2018" name="Gigascience">
        <title>Genome assembly of the Pink Ipe (Handroanthus impetiginosus, Bignoniaceae), a highly valued, ecologically keystone Neotropical timber forest tree.</title>
        <authorList>
            <person name="Silva-Junior O.B."/>
            <person name="Grattapaglia D."/>
            <person name="Novaes E."/>
            <person name="Collevatti R.G."/>
        </authorList>
    </citation>
    <scope>NUCLEOTIDE SEQUENCE [LARGE SCALE GENOMIC DNA]</scope>
    <source>
        <strain evidence="4">cv. UFG-1</strain>
    </source>
</reference>
<feature type="region of interest" description="Disordered" evidence="1">
    <location>
        <begin position="412"/>
        <end position="624"/>
    </location>
</feature>
<proteinExistence type="predicted"/>
<dbReference type="InterPro" id="IPR050253">
    <property type="entry name" value="Seed_Storage-Functional"/>
</dbReference>